<dbReference type="EMBL" id="JABBWG010000054">
    <property type="protein sequence ID" value="KAG1805294.1"/>
    <property type="molecule type" value="Genomic_DNA"/>
</dbReference>
<keyword evidence="4" id="KW-1185">Reference proteome</keyword>
<dbReference type="InterPro" id="IPR000626">
    <property type="entry name" value="Ubiquitin-like_dom"/>
</dbReference>
<dbReference type="PROSITE" id="PS50053">
    <property type="entry name" value="UBIQUITIN_2"/>
    <property type="match status" value="1"/>
</dbReference>
<dbReference type="InterPro" id="IPR029071">
    <property type="entry name" value="Ubiquitin-like_domsf"/>
</dbReference>
<dbReference type="InterPro" id="IPR050158">
    <property type="entry name" value="Ubiquitin_ubiquitin-like"/>
</dbReference>
<gene>
    <name evidence="3" type="ORF">BJ212DRAFT_1486412</name>
</gene>
<proteinExistence type="predicted"/>
<accession>A0A9P7J6N6</accession>
<evidence type="ECO:0000259" key="2">
    <source>
        <dbReference type="PROSITE" id="PS50053"/>
    </source>
</evidence>
<dbReference type="RefSeq" id="XP_041187153.1">
    <property type="nucleotide sequence ID" value="XM_041341115.1"/>
</dbReference>
<reference evidence="3" key="1">
    <citation type="journal article" date="2020" name="New Phytol.">
        <title>Comparative genomics reveals dynamic genome evolution in host specialist ectomycorrhizal fungi.</title>
        <authorList>
            <person name="Lofgren L.A."/>
            <person name="Nguyen N.H."/>
            <person name="Vilgalys R."/>
            <person name="Ruytinx J."/>
            <person name="Liao H.L."/>
            <person name="Branco S."/>
            <person name="Kuo A."/>
            <person name="LaButti K."/>
            <person name="Lipzen A."/>
            <person name="Andreopoulos W."/>
            <person name="Pangilinan J."/>
            <person name="Riley R."/>
            <person name="Hundley H."/>
            <person name="Na H."/>
            <person name="Barry K."/>
            <person name="Grigoriev I.V."/>
            <person name="Stajich J.E."/>
            <person name="Kennedy P.G."/>
        </authorList>
    </citation>
    <scope>NUCLEOTIDE SEQUENCE</scope>
    <source>
        <strain evidence="3">MN1</strain>
    </source>
</reference>
<dbReference type="AlphaFoldDB" id="A0A9P7J6N6"/>
<feature type="domain" description="Ubiquitin-like" evidence="2">
    <location>
        <begin position="111"/>
        <end position="137"/>
    </location>
</feature>
<name>A0A9P7J6N6_9AGAM</name>
<comment type="caution">
    <text evidence="3">The sequence shown here is derived from an EMBL/GenBank/DDBJ whole genome shotgun (WGS) entry which is preliminary data.</text>
</comment>
<evidence type="ECO:0000313" key="4">
    <source>
        <dbReference type="Proteomes" id="UP000807769"/>
    </source>
</evidence>
<organism evidence="3 4">
    <name type="scientific">Suillus subaureus</name>
    <dbReference type="NCBI Taxonomy" id="48587"/>
    <lineage>
        <taxon>Eukaryota</taxon>
        <taxon>Fungi</taxon>
        <taxon>Dikarya</taxon>
        <taxon>Basidiomycota</taxon>
        <taxon>Agaricomycotina</taxon>
        <taxon>Agaricomycetes</taxon>
        <taxon>Agaricomycetidae</taxon>
        <taxon>Boletales</taxon>
        <taxon>Suillineae</taxon>
        <taxon>Suillaceae</taxon>
        <taxon>Suillus</taxon>
    </lineage>
</organism>
<dbReference type="PANTHER" id="PTHR10666">
    <property type="entry name" value="UBIQUITIN"/>
    <property type="match status" value="1"/>
</dbReference>
<dbReference type="SUPFAM" id="SSF54236">
    <property type="entry name" value="Ubiquitin-like"/>
    <property type="match status" value="1"/>
</dbReference>
<dbReference type="Proteomes" id="UP000807769">
    <property type="component" value="Unassembled WGS sequence"/>
</dbReference>
<evidence type="ECO:0000313" key="3">
    <source>
        <dbReference type="EMBL" id="KAG1805294.1"/>
    </source>
</evidence>
<dbReference type="GeneID" id="64635131"/>
<dbReference type="Gene3D" id="3.10.20.90">
    <property type="entry name" value="Phosphatidylinositol 3-kinase Catalytic Subunit, Chain A, domain 1"/>
    <property type="match status" value="1"/>
</dbReference>
<evidence type="ECO:0000256" key="1">
    <source>
        <dbReference type="SAM" id="MobiDB-lite"/>
    </source>
</evidence>
<dbReference type="OrthoDB" id="2985309at2759"/>
<sequence length="200" mass="21898">MTDIHNVNNNHGCTSSTDLCIHQQSAKQMHSTSTIHTHLSSYPGSHLQPLHESFTIVILIPPCSPSSWQFLSRLSFATSSTKALLSLSSLHLVLCLHGDMQIFIKTITSELKDSHTLSDYNIQRESTLHLVLHLHGGMQIFMKILMGKTTLEVSCPAVVILLHPALSLSLFSPSMQPQPPPSGGEPYSAPSGTPHLWHAP</sequence>
<protein>
    <recommendedName>
        <fullName evidence="2">Ubiquitin-like domain-containing protein</fullName>
    </recommendedName>
</protein>
<feature type="region of interest" description="Disordered" evidence="1">
    <location>
        <begin position="173"/>
        <end position="200"/>
    </location>
</feature>